<dbReference type="AlphaFoldDB" id="A0A1H1ZB75"/>
<dbReference type="OrthoDB" id="7064009at2"/>
<dbReference type="PRINTS" id="PR00081">
    <property type="entry name" value="GDHRDH"/>
</dbReference>
<organism evidence="5 6">
    <name type="scientific">Friedmanniella luteola</name>
    <dbReference type="NCBI Taxonomy" id="546871"/>
    <lineage>
        <taxon>Bacteria</taxon>
        <taxon>Bacillati</taxon>
        <taxon>Actinomycetota</taxon>
        <taxon>Actinomycetes</taxon>
        <taxon>Propionibacteriales</taxon>
        <taxon>Nocardioidaceae</taxon>
        <taxon>Friedmanniella</taxon>
    </lineage>
</organism>
<dbReference type="PROSITE" id="PS00061">
    <property type="entry name" value="ADH_SHORT"/>
    <property type="match status" value="1"/>
</dbReference>
<name>A0A1H1ZB75_9ACTN</name>
<evidence type="ECO:0000256" key="3">
    <source>
        <dbReference type="RuleBase" id="RU000363"/>
    </source>
</evidence>
<dbReference type="FunFam" id="3.40.50.720:FF:000084">
    <property type="entry name" value="Short-chain dehydrogenase reductase"/>
    <property type="match status" value="1"/>
</dbReference>
<dbReference type="RefSeq" id="WP_091414630.1">
    <property type="nucleotide sequence ID" value="NZ_LT629749.1"/>
</dbReference>
<dbReference type="NCBIfam" id="NF005559">
    <property type="entry name" value="PRK07231.1"/>
    <property type="match status" value="1"/>
</dbReference>
<keyword evidence="2" id="KW-0560">Oxidoreductase</keyword>
<sequence>MLIDLQDRVVLVTGAGRGIGRAIAETFARDGARVVALDLGLAEVEEVAASLVAEGATVVPATADVRDGAAVQRVVDDAVARFGRLDVLVNNAGINVEGRLEDLDAAAWDRCFEVNVRGTFTTCRAVAPVMKRQRSGRILNAASFAAIVPSVGSSAYAASKAAVVQFTRTIAGELGPWGITANSYAPGMIPTAMNGFADLPPAQQSAKLDTLSLRRWGEAQDVANLLCFLASDLAGYITGTLVDVSGGKLATQVPSAAYAGLDDASLG</sequence>
<dbReference type="PRINTS" id="PR00080">
    <property type="entry name" value="SDRFAMILY"/>
</dbReference>
<keyword evidence="6" id="KW-1185">Reference proteome</keyword>
<dbReference type="GO" id="GO:0016616">
    <property type="term" value="F:oxidoreductase activity, acting on the CH-OH group of donors, NAD or NADP as acceptor"/>
    <property type="evidence" value="ECO:0007669"/>
    <property type="project" value="TreeGrafter"/>
</dbReference>
<dbReference type="InterPro" id="IPR020904">
    <property type="entry name" value="Sc_DH/Rdtase_CS"/>
</dbReference>
<dbReference type="PANTHER" id="PTHR42760:SF40">
    <property type="entry name" value="3-OXOACYL-[ACYL-CARRIER-PROTEIN] REDUCTASE, CHLOROPLASTIC"/>
    <property type="match status" value="1"/>
</dbReference>
<feature type="domain" description="Ketoreductase" evidence="4">
    <location>
        <begin position="8"/>
        <end position="187"/>
    </location>
</feature>
<dbReference type="SUPFAM" id="SSF51735">
    <property type="entry name" value="NAD(P)-binding Rossmann-fold domains"/>
    <property type="match status" value="1"/>
</dbReference>
<dbReference type="EMBL" id="LT629749">
    <property type="protein sequence ID" value="SDT30883.1"/>
    <property type="molecule type" value="Genomic_DNA"/>
</dbReference>
<proteinExistence type="inferred from homology"/>
<dbReference type="InterPro" id="IPR002347">
    <property type="entry name" value="SDR_fam"/>
</dbReference>
<evidence type="ECO:0000313" key="6">
    <source>
        <dbReference type="Proteomes" id="UP000199092"/>
    </source>
</evidence>
<accession>A0A1H1ZB75</accession>
<gene>
    <name evidence="5" type="ORF">SAMN04488543_3659</name>
</gene>
<dbReference type="InterPro" id="IPR057326">
    <property type="entry name" value="KR_dom"/>
</dbReference>
<dbReference type="SMART" id="SM00822">
    <property type="entry name" value="PKS_KR"/>
    <property type="match status" value="1"/>
</dbReference>
<protein>
    <submittedName>
        <fullName evidence="5">3-oxoacyl-[acyl-carrier protein] reductase</fullName>
    </submittedName>
</protein>
<dbReference type="PANTHER" id="PTHR42760">
    <property type="entry name" value="SHORT-CHAIN DEHYDROGENASES/REDUCTASES FAMILY MEMBER"/>
    <property type="match status" value="1"/>
</dbReference>
<dbReference type="Pfam" id="PF00106">
    <property type="entry name" value="adh_short"/>
    <property type="match status" value="1"/>
</dbReference>
<evidence type="ECO:0000256" key="1">
    <source>
        <dbReference type="ARBA" id="ARBA00006484"/>
    </source>
</evidence>
<dbReference type="InterPro" id="IPR036291">
    <property type="entry name" value="NAD(P)-bd_dom_sf"/>
</dbReference>
<dbReference type="CDD" id="cd05233">
    <property type="entry name" value="SDR_c"/>
    <property type="match status" value="1"/>
</dbReference>
<evidence type="ECO:0000313" key="5">
    <source>
        <dbReference type="EMBL" id="SDT30883.1"/>
    </source>
</evidence>
<comment type="similarity">
    <text evidence="1 3">Belongs to the short-chain dehydrogenases/reductases (SDR) family.</text>
</comment>
<dbReference type="Proteomes" id="UP000199092">
    <property type="component" value="Chromosome I"/>
</dbReference>
<dbReference type="STRING" id="546871.SAMN04488543_3659"/>
<dbReference type="Gene3D" id="3.40.50.720">
    <property type="entry name" value="NAD(P)-binding Rossmann-like Domain"/>
    <property type="match status" value="1"/>
</dbReference>
<dbReference type="GO" id="GO:0030497">
    <property type="term" value="P:fatty acid elongation"/>
    <property type="evidence" value="ECO:0007669"/>
    <property type="project" value="TreeGrafter"/>
</dbReference>
<reference evidence="5 6" key="1">
    <citation type="submission" date="2016-10" db="EMBL/GenBank/DDBJ databases">
        <authorList>
            <person name="de Groot N.N."/>
        </authorList>
    </citation>
    <scope>NUCLEOTIDE SEQUENCE [LARGE SCALE GENOMIC DNA]</scope>
    <source>
        <strain evidence="5 6">DSM 21741</strain>
    </source>
</reference>
<evidence type="ECO:0000259" key="4">
    <source>
        <dbReference type="SMART" id="SM00822"/>
    </source>
</evidence>
<evidence type="ECO:0000256" key="2">
    <source>
        <dbReference type="ARBA" id="ARBA00023002"/>
    </source>
</evidence>